<reference evidence="1 2" key="1">
    <citation type="submission" date="2018-06" db="EMBL/GenBank/DDBJ databases">
        <title>Comparative genomics reveals the genomic features of Rhizophagus irregularis, R. cerebriforme, R. diaphanum and Gigaspora rosea, and their symbiotic lifestyle signature.</title>
        <authorList>
            <person name="Morin E."/>
            <person name="San Clemente H."/>
            <person name="Chen E.C.H."/>
            <person name="De La Providencia I."/>
            <person name="Hainaut M."/>
            <person name="Kuo A."/>
            <person name="Kohler A."/>
            <person name="Murat C."/>
            <person name="Tang N."/>
            <person name="Roy S."/>
            <person name="Loubradou J."/>
            <person name="Henrissat B."/>
            <person name="Grigoriev I.V."/>
            <person name="Corradi N."/>
            <person name="Roux C."/>
            <person name="Martin F.M."/>
        </authorList>
    </citation>
    <scope>NUCLEOTIDE SEQUENCE [LARGE SCALE GENOMIC DNA]</scope>
    <source>
        <strain evidence="1 2">DAOM 194757</strain>
    </source>
</reference>
<dbReference type="EMBL" id="QKWP01005864">
    <property type="protein sequence ID" value="RIA99976.1"/>
    <property type="molecule type" value="Genomic_DNA"/>
</dbReference>
<evidence type="ECO:0000313" key="2">
    <source>
        <dbReference type="Proteomes" id="UP000266673"/>
    </source>
</evidence>
<gene>
    <name evidence="1" type="ORF">C2G38_2312674</name>
</gene>
<dbReference type="OrthoDB" id="2438612at2759"/>
<proteinExistence type="predicted"/>
<comment type="caution">
    <text evidence="1">The sequence shown here is derived from an EMBL/GenBank/DDBJ whole genome shotgun (WGS) entry which is preliminary data.</text>
</comment>
<protein>
    <submittedName>
        <fullName evidence="1">Uncharacterized protein</fullName>
    </submittedName>
</protein>
<organism evidence="1 2">
    <name type="scientific">Gigaspora rosea</name>
    <dbReference type="NCBI Taxonomy" id="44941"/>
    <lineage>
        <taxon>Eukaryota</taxon>
        <taxon>Fungi</taxon>
        <taxon>Fungi incertae sedis</taxon>
        <taxon>Mucoromycota</taxon>
        <taxon>Glomeromycotina</taxon>
        <taxon>Glomeromycetes</taxon>
        <taxon>Diversisporales</taxon>
        <taxon>Gigasporaceae</taxon>
        <taxon>Gigaspora</taxon>
    </lineage>
</organism>
<evidence type="ECO:0000313" key="1">
    <source>
        <dbReference type="EMBL" id="RIA99976.1"/>
    </source>
</evidence>
<keyword evidence="2" id="KW-1185">Reference proteome</keyword>
<accession>A0A397TSR2</accession>
<sequence length="364" mass="42918">MGFDNPMISDILIQDLPFQVYAFILGKLRVWILGIGKSNKPEWNYAGTGYKAAFIYMYQKQRCIFFEEFDDDEYTLTIYDKQMEISKTFINVDPDLLWKQVNCLQQYNGKELFGLEETYTQNLIRSIKVPTCSLDKWNNNQIMECVYNYHLKCRLSTHINWLEWFNQWQEETSTIIELQTKLHAWKAMLKAIGCTEITPFNKDQPEFTFWSRSHNPEIDKANLELLYKQGFLNPIPSTFWKCFRQTLDKNKRGFNGKTRILSIIADNFTYDYINTNLNVSNDAICYARKHARLHGPGCVALNKPIITRQKILAKKQQALDAFLMDKAHVVMSSYKTDTATNEPVHYLKHTKKALWEKFHEQYPD</sequence>
<dbReference type="Proteomes" id="UP000266673">
    <property type="component" value="Unassembled WGS sequence"/>
</dbReference>
<dbReference type="AlphaFoldDB" id="A0A397TSR2"/>
<name>A0A397TSR2_9GLOM</name>